<organism evidence="2 3">
    <name type="scientific">Dyadobacter beijingensis</name>
    <dbReference type="NCBI Taxonomy" id="365489"/>
    <lineage>
        <taxon>Bacteria</taxon>
        <taxon>Pseudomonadati</taxon>
        <taxon>Bacteroidota</taxon>
        <taxon>Cytophagia</taxon>
        <taxon>Cytophagales</taxon>
        <taxon>Spirosomataceae</taxon>
        <taxon>Dyadobacter</taxon>
    </lineage>
</organism>
<evidence type="ECO:0000313" key="2">
    <source>
        <dbReference type="EMBL" id="GGM79235.1"/>
    </source>
</evidence>
<sequence length="103" mass="12541">MVNKRYEIRWDTTALMQFKEIYVYIRKDSFQNALKLKQKVLESVRKLKADPRRNNPDKFRMDGNEAFRSFEVYNIRVTYFIDDDQGLINIIRVRSVRQEPLSY</sequence>
<dbReference type="Pfam" id="PF05016">
    <property type="entry name" value="ParE_toxin"/>
    <property type="match status" value="1"/>
</dbReference>
<keyword evidence="1" id="KW-1277">Toxin-antitoxin system</keyword>
<protein>
    <recommendedName>
        <fullName evidence="4">Plasmid stabilization system protein ParE</fullName>
    </recommendedName>
</protein>
<accession>A0ABQ2HID0</accession>
<dbReference type="Proteomes" id="UP000632339">
    <property type="component" value="Unassembled WGS sequence"/>
</dbReference>
<evidence type="ECO:0008006" key="4">
    <source>
        <dbReference type="Google" id="ProtNLM"/>
    </source>
</evidence>
<name>A0ABQ2HID0_9BACT</name>
<reference evidence="3" key="1">
    <citation type="journal article" date="2019" name="Int. J. Syst. Evol. Microbiol.">
        <title>The Global Catalogue of Microorganisms (GCM) 10K type strain sequencing project: providing services to taxonomists for standard genome sequencing and annotation.</title>
        <authorList>
            <consortium name="The Broad Institute Genomics Platform"/>
            <consortium name="The Broad Institute Genome Sequencing Center for Infectious Disease"/>
            <person name="Wu L."/>
            <person name="Ma J."/>
        </authorList>
    </citation>
    <scope>NUCLEOTIDE SEQUENCE [LARGE SCALE GENOMIC DNA]</scope>
    <source>
        <strain evidence="3">CGMCC 1.6375</strain>
    </source>
</reference>
<dbReference type="RefSeq" id="WP_019942240.1">
    <property type="nucleotide sequence ID" value="NZ_BMLI01000001.1"/>
</dbReference>
<dbReference type="EMBL" id="BMLI01000001">
    <property type="protein sequence ID" value="GGM79235.1"/>
    <property type="molecule type" value="Genomic_DNA"/>
</dbReference>
<evidence type="ECO:0000256" key="1">
    <source>
        <dbReference type="ARBA" id="ARBA00022649"/>
    </source>
</evidence>
<proteinExistence type="predicted"/>
<dbReference type="InterPro" id="IPR035093">
    <property type="entry name" value="RelE/ParE_toxin_dom_sf"/>
</dbReference>
<gene>
    <name evidence="2" type="ORF">GCM10010967_08700</name>
</gene>
<dbReference type="Gene3D" id="3.30.2310.20">
    <property type="entry name" value="RelE-like"/>
    <property type="match status" value="1"/>
</dbReference>
<evidence type="ECO:0000313" key="3">
    <source>
        <dbReference type="Proteomes" id="UP000632339"/>
    </source>
</evidence>
<dbReference type="SUPFAM" id="SSF143011">
    <property type="entry name" value="RelE-like"/>
    <property type="match status" value="1"/>
</dbReference>
<keyword evidence="3" id="KW-1185">Reference proteome</keyword>
<dbReference type="InterPro" id="IPR007712">
    <property type="entry name" value="RelE/ParE_toxin"/>
</dbReference>
<comment type="caution">
    <text evidence="2">The sequence shown here is derived from an EMBL/GenBank/DDBJ whole genome shotgun (WGS) entry which is preliminary data.</text>
</comment>